<dbReference type="Proteomes" id="UP001380365">
    <property type="component" value="Unassembled WGS sequence"/>
</dbReference>
<keyword evidence="1" id="KW-0812">Transmembrane</keyword>
<keyword evidence="1" id="KW-0472">Membrane</keyword>
<dbReference type="EMBL" id="JBBGZA010000001">
    <property type="protein sequence ID" value="MEJ5094464.1"/>
    <property type="molecule type" value="Genomic_DNA"/>
</dbReference>
<keyword evidence="1" id="KW-1133">Transmembrane helix</keyword>
<evidence type="ECO:0000313" key="2">
    <source>
        <dbReference type="EMBL" id="MEJ5094464.1"/>
    </source>
</evidence>
<evidence type="ECO:0008006" key="4">
    <source>
        <dbReference type="Google" id="ProtNLM"/>
    </source>
</evidence>
<sequence>MRERLLAGDLWWNACAVALPLTLLLAVIALVLREPEERSRS</sequence>
<accession>A0ABU8Q5S5</accession>
<reference evidence="2 3" key="1">
    <citation type="submission" date="2023-12" db="EMBL/GenBank/DDBJ databases">
        <title>Gut-associated functions are favored during microbiome assembly across C. elegans life.</title>
        <authorList>
            <person name="Zimmermann J."/>
        </authorList>
    </citation>
    <scope>NUCLEOTIDE SEQUENCE [LARGE SCALE GENOMIC DNA]</scope>
    <source>
        <strain evidence="2 3">JUb134</strain>
    </source>
</reference>
<keyword evidence="3" id="KW-1185">Reference proteome</keyword>
<organism evidence="2 3">
    <name type="scientific">Sphingomonas molluscorum</name>
    <dbReference type="NCBI Taxonomy" id="418184"/>
    <lineage>
        <taxon>Bacteria</taxon>
        <taxon>Pseudomonadati</taxon>
        <taxon>Pseudomonadota</taxon>
        <taxon>Alphaproteobacteria</taxon>
        <taxon>Sphingomonadales</taxon>
        <taxon>Sphingomonadaceae</taxon>
        <taxon>Sphingomonas</taxon>
    </lineage>
</organism>
<name>A0ABU8Q5S5_9SPHN</name>
<comment type="caution">
    <text evidence="2">The sequence shown here is derived from an EMBL/GenBank/DDBJ whole genome shotgun (WGS) entry which is preliminary data.</text>
</comment>
<feature type="transmembrane region" description="Helical" evidence="1">
    <location>
        <begin position="12"/>
        <end position="32"/>
    </location>
</feature>
<proteinExistence type="predicted"/>
<evidence type="ECO:0000313" key="3">
    <source>
        <dbReference type="Proteomes" id="UP001380365"/>
    </source>
</evidence>
<evidence type="ECO:0000256" key="1">
    <source>
        <dbReference type="SAM" id="Phobius"/>
    </source>
</evidence>
<gene>
    <name evidence="2" type="ORF">WH159_07910</name>
</gene>
<protein>
    <recommendedName>
        <fullName evidence="4">ABC transporter permease</fullName>
    </recommendedName>
</protein>
<dbReference type="RefSeq" id="WP_274611206.1">
    <property type="nucleotide sequence ID" value="NZ_JBBGZA010000001.1"/>
</dbReference>